<comment type="similarity">
    <text evidence="2">In the C-terminal section; belongs to the transpeptidase family.</text>
</comment>
<keyword evidence="17" id="KW-1185">Reference proteome</keyword>
<evidence type="ECO:0000256" key="5">
    <source>
        <dbReference type="ARBA" id="ARBA00022670"/>
    </source>
</evidence>
<keyword evidence="5" id="KW-0645">Protease</keyword>
<evidence type="ECO:0000256" key="12">
    <source>
        <dbReference type="SAM" id="Phobius"/>
    </source>
</evidence>
<dbReference type="AlphaFoldDB" id="A0A098L9Q1"/>
<dbReference type="PANTHER" id="PTHR32282">
    <property type="entry name" value="BINDING PROTEIN TRANSPEPTIDASE, PUTATIVE-RELATED"/>
    <property type="match status" value="1"/>
</dbReference>
<dbReference type="GO" id="GO:0030288">
    <property type="term" value="C:outer membrane-bounded periplasmic space"/>
    <property type="evidence" value="ECO:0007669"/>
    <property type="project" value="TreeGrafter"/>
</dbReference>
<dbReference type="GO" id="GO:0008658">
    <property type="term" value="F:penicillin binding"/>
    <property type="evidence" value="ECO:0007669"/>
    <property type="project" value="InterPro"/>
</dbReference>
<evidence type="ECO:0000256" key="11">
    <source>
        <dbReference type="ARBA" id="ARBA00049902"/>
    </source>
</evidence>
<dbReference type="InterPro" id="IPR009647">
    <property type="entry name" value="PBP_C"/>
</dbReference>
<evidence type="ECO:0000256" key="4">
    <source>
        <dbReference type="ARBA" id="ARBA00022645"/>
    </source>
</evidence>
<evidence type="ECO:0000259" key="13">
    <source>
        <dbReference type="Pfam" id="PF00905"/>
    </source>
</evidence>
<evidence type="ECO:0000313" key="17">
    <source>
        <dbReference type="Proteomes" id="UP000030185"/>
    </source>
</evidence>
<dbReference type="Proteomes" id="UP000030185">
    <property type="component" value="Unassembled WGS sequence"/>
</dbReference>
<dbReference type="InterPro" id="IPR001264">
    <property type="entry name" value="Glyco_trans_51"/>
</dbReference>
<keyword evidence="7" id="KW-0808">Transferase</keyword>
<dbReference type="InterPro" id="IPR001460">
    <property type="entry name" value="PCN-bd_Tpept"/>
</dbReference>
<dbReference type="Gene3D" id="1.10.3810.10">
    <property type="entry name" value="Biosynthetic peptidoglycan transglycosylase-like"/>
    <property type="match status" value="1"/>
</dbReference>
<dbReference type="GO" id="GO:0004180">
    <property type="term" value="F:carboxypeptidase activity"/>
    <property type="evidence" value="ECO:0007669"/>
    <property type="project" value="UniProtKB-KW"/>
</dbReference>
<evidence type="ECO:0000256" key="8">
    <source>
        <dbReference type="ARBA" id="ARBA00022801"/>
    </source>
</evidence>
<dbReference type="SUPFAM" id="SSF56601">
    <property type="entry name" value="beta-lactamase/transpeptidase-like"/>
    <property type="match status" value="1"/>
</dbReference>
<keyword evidence="9" id="KW-0511">Multifunctional enzyme</keyword>
<dbReference type="GO" id="GO:0008955">
    <property type="term" value="F:peptidoglycan glycosyltransferase activity"/>
    <property type="evidence" value="ECO:0007669"/>
    <property type="project" value="UniProtKB-EC"/>
</dbReference>
<feature type="domain" description="Penicillin-binding C-terminal" evidence="15">
    <location>
        <begin position="690"/>
        <end position="773"/>
    </location>
</feature>
<dbReference type="InterPro" id="IPR012338">
    <property type="entry name" value="Beta-lactam/transpept-like"/>
</dbReference>
<gene>
    <name evidence="16" type="ORF">MYP_923</name>
</gene>
<sequence>MKRRSRIYLGILMLLLIFFLLFWFSLPSKLFRDPTSTILEDKKGELLAAKIASDGQWRFPSSDSVPKKFAISILTFEDKNFNNHFGVDFLSICNSAWQNIKSRKIVRGGSTLTMQVIRLSRKNKKRSFLEKLIEISQALRLELTLSKKEILTFYASNAPFGGNVVGLEAASWRYFNAPSCQLSWAEAAALAVLPNSPALIFPGKNELIFLKKRNRLLKGLHDKGHIDQISYELALKEPLPGKPYALPVVAPHLLAYSEKKGMKGKRISSTINIHLQKTVNKILDYHQERLSANGVYNAAALILDVKTGKVLTYGGNILNDKTDDHGYSVDIIQAKRSTGSILKPLLFGMLLTEGKLLNTSLVADVPTIIGGYAPKNYFLTYDGAVAFKQSIARSLNVPAVRVLQEYGVEKFHHNLKKLGMTTLNRPYTHYGLSLILGGAEGTLWDLAGIYRNMASSLNDYHLTHKFRLKTEKPSFISEKEKQGYCTVLDAGSIWLTFEAMNEVSRPEEDASWRDFSSAYKIAWKTGTSYGNRDAWAIGCTPQYVVAVWAGNADGEGRPDLTGIGSAAPILFDIFKHLKSQHWFLQPFNEMVQTEVCTKSGFKAGENCEESVTQWTQKAAHLSGLCPYHKLVHLDATGQYRVSGECESVRNMRTKPLFVLPPAMEYYFKNKNASYKTLPPYREDCMAYISNRSFEILYPSNGSKIFIPVEIDERKGKTVFEVAHRNPGKQVFWYIDSSYVGSTKDFHQLAVNPDPGEHYLTVTDESGESKRVKFEVIER</sequence>
<keyword evidence="8" id="KW-0378">Hydrolase</keyword>
<evidence type="ECO:0000313" key="16">
    <source>
        <dbReference type="EMBL" id="GAL83696.1"/>
    </source>
</evidence>
<dbReference type="GO" id="GO:0006508">
    <property type="term" value="P:proteolysis"/>
    <property type="evidence" value="ECO:0007669"/>
    <property type="project" value="UniProtKB-KW"/>
</dbReference>
<comment type="similarity">
    <text evidence="3">In the N-terminal section; belongs to the glycosyltransferase 51 family.</text>
</comment>
<evidence type="ECO:0000256" key="9">
    <source>
        <dbReference type="ARBA" id="ARBA00023268"/>
    </source>
</evidence>
<dbReference type="PANTHER" id="PTHR32282:SF15">
    <property type="entry name" value="PENICILLIN-BINDING PROTEIN 1C"/>
    <property type="match status" value="1"/>
</dbReference>
<feature type="transmembrane region" description="Helical" evidence="12">
    <location>
        <begin position="7"/>
        <end position="26"/>
    </location>
</feature>
<feature type="domain" description="Penicillin-binding protein transpeptidase" evidence="13">
    <location>
        <begin position="299"/>
        <end position="573"/>
    </location>
</feature>
<reference evidence="16 17" key="1">
    <citation type="submission" date="2014-09" db="EMBL/GenBank/DDBJ databases">
        <title>Sporocytophaga myxococcoides PG-01 genome sequencing.</title>
        <authorList>
            <person name="Liu L."/>
            <person name="Gao P.J."/>
            <person name="Chen G.J."/>
            <person name="Wang L.S."/>
        </authorList>
    </citation>
    <scope>NUCLEOTIDE SEQUENCE [LARGE SCALE GENOMIC DNA]</scope>
    <source>
        <strain evidence="16 17">PG-01</strain>
    </source>
</reference>
<dbReference type="EMBL" id="BBLT01000002">
    <property type="protein sequence ID" value="GAL83696.1"/>
    <property type="molecule type" value="Genomic_DNA"/>
</dbReference>
<feature type="domain" description="Glycosyl transferase family 51" evidence="14">
    <location>
        <begin position="56"/>
        <end position="219"/>
    </location>
</feature>
<comment type="catalytic activity">
    <reaction evidence="11">
        <text>[GlcNAc-(1-&gt;4)-Mur2Ac(oyl-L-Ala-gamma-D-Glu-L-Lys-D-Ala-D-Ala)](n)-di-trans,octa-cis-undecaprenyl diphosphate + beta-D-GlcNAc-(1-&gt;4)-Mur2Ac(oyl-L-Ala-gamma-D-Glu-L-Lys-D-Ala-D-Ala)-di-trans,octa-cis-undecaprenyl diphosphate = [GlcNAc-(1-&gt;4)-Mur2Ac(oyl-L-Ala-gamma-D-Glu-L-Lys-D-Ala-D-Ala)](n+1)-di-trans,octa-cis-undecaprenyl diphosphate + di-trans,octa-cis-undecaprenyl diphosphate + H(+)</text>
        <dbReference type="Rhea" id="RHEA:23708"/>
        <dbReference type="Rhea" id="RHEA-COMP:9602"/>
        <dbReference type="Rhea" id="RHEA-COMP:9603"/>
        <dbReference type="ChEBI" id="CHEBI:15378"/>
        <dbReference type="ChEBI" id="CHEBI:58405"/>
        <dbReference type="ChEBI" id="CHEBI:60033"/>
        <dbReference type="ChEBI" id="CHEBI:78435"/>
        <dbReference type="EC" id="2.4.99.28"/>
    </reaction>
</comment>
<evidence type="ECO:0000256" key="6">
    <source>
        <dbReference type="ARBA" id="ARBA00022676"/>
    </source>
</evidence>
<dbReference type="GO" id="GO:0009252">
    <property type="term" value="P:peptidoglycan biosynthetic process"/>
    <property type="evidence" value="ECO:0007669"/>
    <property type="project" value="InterPro"/>
</dbReference>
<dbReference type="InterPro" id="IPR011815">
    <property type="entry name" value="PBP_1c"/>
</dbReference>
<keyword evidence="4" id="KW-0121">Carboxypeptidase</keyword>
<evidence type="ECO:0000256" key="2">
    <source>
        <dbReference type="ARBA" id="ARBA00007090"/>
    </source>
</evidence>
<evidence type="ECO:0000259" key="14">
    <source>
        <dbReference type="Pfam" id="PF00912"/>
    </source>
</evidence>
<name>A0A098L9Q1_9BACT</name>
<evidence type="ECO:0000256" key="7">
    <source>
        <dbReference type="ARBA" id="ARBA00022679"/>
    </source>
</evidence>
<keyword evidence="6" id="KW-0328">Glycosyltransferase</keyword>
<dbReference type="Pfam" id="PF00912">
    <property type="entry name" value="Transgly"/>
    <property type="match status" value="1"/>
</dbReference>
<dbReference type="InterPro" id="IPR036950">
    <property type="entry name" value="PBP_transglycosylase"/>
</dbReference>
<dbReference type="Pfam" id="PF00905">
    <property type="entry name" value="Transpeptidase"/>
    <property type="match status" value="1"/>
</dbReference>
<evidence type="ECO:0000256" key="3">
    <source>
        <dbReference type="ARBA" id="ARBA00007739"/>
    </source>
</evidence>
<evidence type="ECO:0000256" key="10">
    <source>
        <dbReference type="ARBA" id="ARBA00044770"/>
    </source>
</evidence>
<dbReference type="STRING" id="153721.MYP_923"/>
<accession>A0A098L9Q1</accession>
<dbReference type="SUPFAM" id="SSF53955">
    <property type="entry name" value="Lysozyme-like"/>
    <property type="match status" value="1"/>
</dbReference>
<keyword evidence="12" id="KW-0472">Membrane</keyword>
<comment type="caution">
    <text evidence="16">The sequence shown here is derived from an EMBL/GenBank/DDBJ whole genome shotgun (WGS) entry which is preliminary data.</text>
</comment>
<dbReference type="Pfam" id="PF06832">
    <property type="entry name" value="BiPBP_C"/>
    <property type="match status" value="1"/>
</dbReference>
<keyword evidence="12" id="KW-0812">Transmembrane</keyword>
<proteinExistence type="inferred from homology"/>
<dbReference type="eggNOG" id="COG4953">
    <property type="taxonomic scope" value="Bacteria"/>
</dbReference>
<dbReference type="InterPro" id="IPR050396">
    <property type="entry name" value="Glycosyltr_51/Transpeptidase"/>
</dbReference>
<keyword evidence="12" id="KW-1133">Transmembrane helix</keyword>
<evidence type="ECO:0000256" key="1">
    <source>
        <dbReference type="ARBA" id="ARBA00004752"/>
    </source>
</evidence>
<dbReference type="Gene3D" id="3.40.710.10">
    <property type="entry name" value="DD-peptidase/beta-lactamase superfamily"/>
    <property type="match status" value="1"/>
</dbReference>
<protein>
    <recommendedName>
        <fullName evidence="10">peptidoglycan glycosyltransferase</fullName>
        <ecNumber evidence="10">2.4.99.28</ecNumber>
    </recommendedName>
</protein>
<dbReference type="NCBIfam" id="TIGR02073">
    <property type="entry name" value="PBP_1c"/>
    <property type="match status" value="1"/>
</dbReference>
<evidence type="ECO:0000259" key="15">
    <source>
        <dbReference type="Pfam" id="PF06832"/>
    </source>
</evidence>
<organism evidence="16 17">
    <name type="scientific">Sporocytophaga myxococcoides</name>
    <dbReference type="NCBI Taxonomy" id="153721"/>
    <lineage>
        <taxon>Bacteria</taxon>
        <taxon>Pseudomonadati</taxon>
        <taxon>Bacteroidota</taxon>
        <taxon>Cytophagia</taxon>
        <taxon>Cytophagales</taxon>
        <taxon>Cytophagaceae</taxon>
        <taxon>Sporocytophaga</taxon>
    </lineage>
</organism>
<dbReference type="EC" id="2.4.99.28" evidence="10"/>
<comment type="pathway">
    <text evidence="1">Cell wall biogenesis; peptidoglycan biosynthesis.</text>
</comment>
<dbReference type="InterPro" id="IPR023346">
    <property type="entry name" value="Lysozyme-like_dom_sf"/>
</dbReference>